<keyword evidence="3" id="KW-1185">Reference proteome</keyword>
<evidence type="ECO:0000313" key="3">
    <source>
        <dbReference type="Proteomes" id="UP000176998"/>
    </source>
</evidence>
<accession>A0A1G4APQ5</accession>
<organism evidence="2 3">
    <name type="scientific">Colletotrichum orchidophilum</name>
    <dbReference type="NCBI Taxonomy" id="1209926"/>
    <lineage>
        <taxon>Eukaryota</taxon>
        <taxon>Fungi</taxon>
        <taxon>Dikarya</taxon>
        <taxon>Ascomycota</taxon>
        <taxon>Pezizomycotina</taxon>
        <taxon>Sordariomycetes</taxon>
        <taxon>Hypocreomycetidae</taxon>
        <taxon>Glomerellales</taxon>
        <taxon>Glomerellaceae</taxon>
        <taxon>Colletotrichum</taxon>
    </lineage>
</organism>
<dbReference type="Proteomes" id="UP000176998">
    <property type="component" value="Unassembled WGS sequence"/>
</dbReference>
<proteinExistence type="predicted"/>
<feature type="compositionally biased region" description="Basic residues" evidence="1">
    <location>
        <begin position="141"/>
        <end position="153"/>
    </location>
</feature>
<feature type="region of interest" description="Disordered" evidence="1">
    <location>
        <begin position="165"/>
        <end position="187"/>
    </location>
</feature>
<gene>
    <name evidence="2" type="ORF">CORC01_13676</name>
</gene>
<reference evidence="2 3" key="1">
    <citation type="submission" date="2016-09" db="EMBL/GenBank/DDBJ databases">
        <authorList>
            <person name="Capua I."/>
            <person name="De Benedictis P."/>
            <person name="Joannis T."/>
            <person name="Lombin L.H."/>
            <person name="Cattoli G."/>
        </authorList>
    </citation>
    <scope>NUCLEOTIDE SEQUENCE [LARGE SCALE GENOMIC DNA]</scope>
    <source>
        <strain evidence="2 3">IMI 309357</strain>
    </source>
</reference>
<evidence type="ECO:0000313" key="2">
    <source>
        <dbReference type="EMBL" id="OHE91022.1"/>
    </source>
</evidence>
<protein>
    <submittedName>
        <fullName evidence="2">Uncharacterized protein</fullName>
    </submittedName>
</protein>
<dbReference type="GeneID" id="34566802"/>
<comment type="caution">
    <text evidence="2">The sequence shown here is derived from an EMBL/GenBank/DDBJ whole genome shotgun (WGS) entry which is preliminary data.</text>
</comment>
<evidence type="ECO:0000256" key="1">
    <source>
        <dbReference type="SAM" id="MobiDB-lite"/>
    </source>
</evidence>
<feature type="region of interest" description="Disordered" evidence="1">
    <location>
        <begin position="130"/>
        <end position="153"/>
    </location>
</feature>
<feature type="region of interest" description="Disordered" evidence="1">
    <location>
        <begin position="9"/>
        <end position="44"/>
    </location>
</feature>
<feature type="compositionally biased region" description="Basic and acidic residues" evidence="1">
    <location>
        <begin position="175"/>
        <end position="187"/>
    </location>
</feature>
<name>A0A1G4APQ5_9PEZI</name>
<dbReference type="RefSeq" id="XP_022468196.1">
    <property type="nucleotide sequence ID" value="XM_022625292.1"/>
</dbReference>
<dbReference type="EMBL" id="MJBS01000206">
    <property type="protein sequence ID" value="OHE91022.1"/>
    <property type="molecule type" value="Genomic_DNA"/>
</dbReference>
<sequence>MDLDLDLAGTRNLGPGLQGTQGRTGSDRRRRRPRSSQGNEVNLQTGYWTSPYSASVSVSDRLYSGPGEAGLNLHEQKIEPQGFAFFYAKRAAIREGVCVYLRGGGGGGHLRWTSAYSTSEDDDDIVACSSGPEGAPSMAPRRPRASPRSFRGRMRHRTKWCCVKGVSSSESDNDNGTKGHRDKGGPV</sequence>
<dbReference type="AlphaFoldDB" id="A0A1G4APQ5"/>